<dbReference type="Gene3D" id="3.40.50.300">
    <property type="entry name" value="P-loop containing nucleotide triphosphate hydrolases"/>
    <property type="match status" value="2"/>
</dbReference>
<keyword evidence="1" id="KW-0067">ATP-binding</keyword>
<protein>
    <recommendedName>
        <fullName evidence="2">AAA+ ATPase domain-containing protein</fullName>
    </recommendedName>
</protein>
<organism evidence="3 4">
    <name type="scientific">Aspergillus luchuensis (strain CBS 106.47)</name>
    <dbReference type="NCBI Taxonomy" id="1137211"/>
    <lineage>
        <taxon>Eukaryota</taxon>
        <taxon>Fungi</taxon>
        <taxon>Dikarya</taxon>
        <taxon>Ascomycota</taxon>
        <taxon>Pezizomycotina</taxon>
        <taxon>Eurotiomycetes</taxon>
        <taxon>Eurotiomycetidae</taxon>
        <taxon>Eurotiales</taxon>
        <taxon>Aspergillaceae</taxon>
        <taxon>Aspergillus</taxon>
        <taxon>Aspergillus subgen. Circumdati</taxon>
    </lineage>
</organism>
<dbReference type="InterPro" id="IPR041679">
    <property type="entry name" value="DNA2/NAM7-like_C"/>
</dbReference>
<evidence type="ECO:0000256" key="1">
    <source>
        <dbReference type="ARBA" id="ARBA00022806"/>
    </source>
</evidence>
<dbReference type="Proteomes" id="UP000184063">
    <property type="component" value="Unassembled WGS sequence"/>
</dbReference>
<evidence type="ECO:0000259" key="2">
    <source>
        <dbReference type="SMART" id="SM00382"/>
    </source>
</evidence>
<proteinExistence type="predicted"/>
<reference evidence="4" key="1">
    <citation type="journal article" date="2017" name="Genome Biol.">
        <title>Comparative genomics reveals high biological diversity and specific adaptations in the industrially and medically important fungal genus Aspergillus.</title>
        <authorList>
            <person name="de Vries R.P."/>
            <person name="Riley R."/>
            <person name="Wiebenga A."/>
            <person name="Aguilar-Osorio G."/>
            <person name="Amillis S."/>
            <person name="Uchima C.A."/>
            <person name="Anderluh G."/>
            <person name="Asadollahi M."/>
            <person name="Askin M."/>
            <person name="Barry K."/>
            <person name="Battaglia E."/>
            <person name="Bayram O."/>
            <person name="Benocci T."/>
            <person name="Braus-Stromeyer S.A."/>
            <person name="Caldana C."/>
            <person name="Canovas D."/>
            <person name="Cerqueira G.C."/>
            <person name="Chen F."/>
            <person name="Chen W."/>
            <person name="Choi C."/>
            <person name="Clum A."/>
            <person name="Dos Santos R.A."/>
            <person name="Damasio A.R."/>
            <person name="Diallinas G."/>
            <person name="Emri T."/>
            <person name="Fekete E."/>
            <person name="Flipphi M."/>
            <person name="Freyberg S."/>
            <person name="Gallo A."/>
            <person name="Gournas C."/>
            <person name="Habgood R."/>
            <person name="Hainaut M."/>
            <person name="Harispe M.L."/>
            <person name="Henrissat B."/>
            <person name="Hilden K.S."/>
            <person name="Hope R."/>
            <person name="Hossain A."/>
            <person name="Karabika E."/>
            <person name="Karaffa L."/>
            <person name="Karanyi Z."/>
            <person name="Krasevec N."/>
            <person name="Kuo A."/>
            <person name="Kusch H."/>
            <person name="LaButti K."/>
            <person name="Lagendijk E.L."/>
            <person name="Lapidus A."/>
            <person name="Levasseur A."/>
            <person name="Lindquist E."/>
            <person name="Lipzen A."/>
            <person name="Logrieco A.F."/>
            <person name="MacCabe A."/>
            <person name="Maekelae M.R."/>
            <person name="Malavazi I."/>
            <person name="Melin P."/>
            <person name="Meyer V."/>
            <person name="Mielnichuk N."/>
            <person name="Miskei M."/>
            <person name="Molnar A.P."/>
            <person name="Mule G."/>
            <person name="Ngan C.Y."/>
            <person name="Orejas M."/>
            <person name="Orosz E."/>
            <person name="Ouedraogo J.P."/>
            <person name="Overkamp K.M."/>
            <person name="Park H.-S."/>
            <person name="Perrone G."/>
            <person name="Piumi F."/>
            <person name="Punt P.J."/>
            <person name="Ram A.F."/>
            <person name="Ramon A."/>
            <person name="Rauscher S."/>
            <person name="Record E."/>
            <person name="Riano-Pachon D.M."/>
            <person name="Robert V."/>
            <person name="Roehrig J."/>
            <person name="Ruller R."/>
            <person name="Salamov A."/>
            <person name="Salih N.S."/>
            <person name="Samson R.A."/>
            <person name="Sandor E."/>
            <person name="Sanguinetti M."/>
            <person name="Schuetze T."/>
            <person name="Sepcic K."/>
            <person name="Shelest E."/>
            <person name="Sherlock G."/>
            <person name="Sophianopoulou V."/>
            <person name="Squina F.M."/>
            <person name="Sun H."/>
            <person name="Susca A."/>
            <person name="Todd R.B."/>
            <person name="Tsang A."/>
            <person name="Unkles S.E."/>
            <person name="van de Wiele N."/>
            <person name="van Rossen-Uffink D."/>
            <person name="Oliveira J.V."/>
            <person name="Vesth T.C."/>
            <person name="Visser J."/>
            <person name="Yu J.-H."/>
            <person name="Zhou M."/>
            <person name="Andersen M.R."/>
            <person name="Archer D.B."/>
            <person name="Baker S.E."/>
            <person name="Benoit I."/>
            <person name="Brakhage A.A."/>
            <person name="Braus G.H."/>
            <person name="Fischer R."/>
            <person name="Frisvad J.C."/>
            <person name="Goldman G.H."/>
            <person name="Houbraken J."/>
            <person name="Oakley B."/>
            <person name="Pocsi I."/>
            <person name="Scazzocchio C."/>
            <person name="Seiboth B."/>
            <person name="vanKuyk P.A."/>
            <person name="Wortman J."/>
            <person name="Dyer P.S."/>
            <person name="Grigoriev I.V."/>
        </authorList>
    </citation>
    <scope>NUCLEOTIDE SEQUENCE [LARGE SCALE GENOMIC DNA]</scope>
    <source>
        <strain evidence="4">CBS 106.47</strain>
    </source>
</reference>
<dbReference type="InterPro" id="IPR041677">
    <property type="entry name" value="DNA2/NAM7_AAA_11"/>
</dbReference>
<keyword evidence="1" id="KW-0347">Helicase</keyword>
<dbReference type="InterPro" id="IPR003593">
    <property type="entry name" value="AAA+_ATPase"/>
</dbReference>
<gene>
    <name evidence="3" type="ORF">ASPFODRAFT_714787</name>
</gene>
<dbReference type="AlphaFoldDB" id="A0A1M3TKQ6"/>
<dbReference type="Pfam" id="PF13086">
    <property type="entry name" value="AAA_11"/>
    <property type="match status" value="1"/>
</dbReference>
<dbReference type="SUPFAM" id="SSF52540">
    <property type="entry name" value="P-loop containing nucleoside triphosphate hydrolases"/>
    <property type="match status" value="1"/>
</dbReference>
<dbReference type="InterPro" id="IPR045055">
    <property type="entry name" value="DNA2/NAM7-like"/>
</dbReference>
<dbReference type="PANTHER" id="PTHR10887">
    <property type="entry name" value="DNA2/NAM7 HELICASE FAMILY"/>
    <property type="match status" value="1"/>
</dbReference>
<dbReference type="InterPro" id="IPR047187">
    <property type="entry name" value="SF1_C_Upf1"/>
</dbReference>
<dbReference type="PANTHER" id="PTHR10887:SF495">
    <property type="entry name" value="HELICASE SENATAXIN ISOFORM X1-RELATED"/>
    <property type="match status" value="1"/>
</dbReference>
<sequence length="1103" mass="124704">MSEPTLPRVINFTPVVRDHLYWYNSFLLAPENLLRLDRHAFRRYRESQHTVNDYQIFNTEMACYINVRREYEQESQTIACTDATRLRFSIRGGAELPHFCLELQLTDSNPENKQRSLTIIWTAFGNKGFDVDRPVNRPNQNPLQGSIITFSSRLQGVQFSWTTLSTGEAARCRGTPNADNYTITWGHSEAPYGMGFDLSDNALAALSSDQSQAVRIFRQLLSSDMRVRVITRARGNLLENWRFLAAMPMPTLGPFPLYDCRYVSGGSWCRIDSLPEISDKALSDHIGVRQRGWMNNPPSFVTPRALGSLFPAIYIFVNERHYEVIKTVGLLREAEYQRTTYCNNFNGSYTFTLYPTSSVHGAHTEGLDKYFYAILDVSTVRLPSDAFVENESALPEPGTRVTVSQQASNGSSKETWLGTVIKPPSFPSSIRMPSSLVAVRLKRSDQTSTGGHVLEVSGLVKFGNEQSAIRQARQAIRYVLYGDQNLKIPKNNRLRELLLAHNNRTIKDELPVPPSTAAQIYLNSIRTTLNDQQIAAVQEGITASTCYKNYVTLITGPPGTGKTSVSAHIAAYHRKMRTPLLIVCGSNYGLDEITRKMLKLFKRDSLGTEGIFRLDTELGEDVDNQMAPEMAHPTTETQRNFDSTKQSLRDAGIDPKFLEVLRFSVESTTAESDKMLTKEVSLGQHILRRVELAVQLKSEWPQETEKEKSEMALLWNLLTYQISLARRGLLFVESTNAELTLRGPSELFEDPESPEDVLKTLVTSYKRAWLELQQFYLEQANIVLCTASTAGRKALRRFCPRIVIVEEATQITESTVISPLIRFYPSIRKVIMSGDIAQLPPTVTSVSQNEAYNSERLSLFERLHTTGVRHILLARQYRMHPLIARFVSESFYGGNLITDDSTSRQTPRWERFVTDRYDVAPGRSHFISVKDSEVWRLRNGTSLFNPKYISAVTKFVRDLCAADCPPENILVLSYYAQERNLLKRLLHDKFLLSGVDIMSVDAAQGREKSIVIVSTTRPGRGNKLGHVSDANRMCVALSRAQGGLIVIGDEGMGGSANSRGFQLWRNFINLHKKEKRVIYMDSSEDFLWETLSVPNIEGCERLQ</sequence>
<evidence type="ECO:0000313" key="4">
    <source>
        <dbReference type="Proteomes" id="UP000184063"/>
    </source>
</evidence>
<accession>A0A1M3TKQ6</accession>
<keyword evidence="1" id="KW-0378">Hydrolase</keyword>
<dbReference type="SMART" id="SM00382">
    <property type="entry name" value="AAA"/>
    <property type="match status" value="1"/>
</dbReference>
<dbReference type="EMBL" id="KV878240">
    <property type="protein sequence ID" value="OJZ87305.1"/>
    <property type="molecule type" value="Genomic_DNA"/>
</dbReference>
<name>A0A1M3TKQ6_ASPLC</name>
<dbReference type="Pfam" id="PF13087">
    <property type="entry name" value="AAA_12"/>
    <property type="match status" value="1"/>
</dbReference>
<evidence type="ECO:0000313" key="3">
    <source>
        <dbReference type="EMBL" id="OJZ87305.1"/>
    </source>
</evidence>
<keyword evidence="1" id="KW-0547">Nucleotide-binding</keyword>
<dbReference type="VEuPathDB" id="FungiDB:ASPFODRAFT_714787"/>
<dbReference type="InterPro" id="IPR027417">
    <property type="entry name" value="P-loop_NTPase"/>
</dbReference>
<dbReference type="OrthoDB" id="6513042at2759"/>
<feature type="domain" description="AAA+ ATPase" evidence="2">
    <location>
        <begin position="548"/>
        <end position="808"/>
    </location>
</feature>
<dbReference type="GO" id="GO:0004386">
    <property type="term" value="F:helicase activity"/>
    <property type="evidence" value="ECO:0007669"/>
    <property type="project" value="InterPro"/>
</dbReference>
<dbReference type="CDD" id="cd18808">
    <property type="entry name" value="SF1_C_Upf1"/>
    <property type="match status" value="1"/>
</dbReference>